<dbReference type="EMBL" id="PCQE01000018">
    <property type="protein sequence ID" value="PRC04963.1"/>
    <property type="molecule type" value="Genomic_DNA"/>
</dbReference>
<gene>
    <name evidence="2" type="ORF">CQ006_13055</name>
</gene>
<dbReference type="AlphaFoldDB" id="A0A2S9DQT2"/>
<dbReference type="InterPro" id="IPR018723">
    <property type="entry name" value="DUF2254_membrane"/>
</dbReference>
<evidence type="ECO:0000313" key="3">
    <source>
        <dbReference type="Proteomes" id="UP000239458"/>
    </source>
</evidence>
<reference evidence="2 3" key="1">
    <citation type="submission" date="2017-09" db="EMBL/GenBank/DDBJ databases">
        <title>Genomic, metabolic, and phenotypic characteristics of bacterial isolates from the natural microbiome of the model nematode Caenorhabditis elegans.</title>
        <authorList>
            <person name="Zimmermann J."/>
            <person name="Obeng N."/>
            <person name="Yang W."/>
            <person name="Obeng O."/>
            <person name="Kissoyan K."/>
            <person name="Pees B."/>
            <person name="Dirksen P."/>
            <person name="Hoppner M."/>
            <person name="Franke A."/>
            <person name="Rosenstiel P."/>
            <person name="Leippe M."/>
            <person name="Dierking K."/>
            <person name="Kaleta C."/>
            <person name="Schulenburg H."/>
        </authorList>
    </citation>
    <scope>NUCLEOTIDE SEQUENCE [LARGE SCALE GENOMIC DNA]</scope>
    <source>
        <strain evidence="2 3">MYb184</strain>
    </source>
</reference>
<keyword evidence="1" id="KW-1133">Transmembrane helix</keyword>
<feature type="transmembrane region" description="Helical" evidence="1">
    <location>
        <begin position="104"/>
        <end position="127"/>
    </location>
</feature>
<organism evidence="2 3">
    <name type="scientific">Pseudomonas cedrina</name>
    <dbReference type="NCBI Taxonomy" id="651740"/>
    <lineage>
        <taxon>Bacteria</taxon>
        <taxon>Pseudomonadati</taxon>
        <taxon>Pseudomonadota</taxon>
        <taxon>Gammaproteobacteria</taxon>
        <taxon>Pseudomonadales</taxon>
        <taxon>Pseudomonadaceae</taxon>
        <taxon>Pseudomonas</taxon>
    </lineage>
</organism>
<name>A0A2S9DQT2_PSECE</name>
<feature type="transmembrane region" description="Helical" evidence="1">
    <location>
        <begin position="16"/>
        <end position="37"/>
    </location>
</feature>
<feature type="transmembrane region" description="Helical" evidence="1">
    <location>
        <begin position="57"/>
        <end position="83"/>
    </location>
</feature>
<keyword evidence="1" id="KW-0472">Membrane</keyword>
<accession>A0A2S9DQT2</accession>
<dbReference type="Pfam" id="PF10011">
    <property type="entry name" value="DUF2254"/>
    <property type="match status" value="1"/>
</dbReference>
<protein>
    <recommendedName>
        <fullName evidence="4">DUF2254 domain-containing protein</fullName>
    </recommendedName>
</protein>
<dbReference type="Proteomes" id="UP000239458">
    <property type="component" value="Unassembled WGS sequence"/>
</dbReference>
<dbReference type="RefSeq" id="WP_105226771.1">
    <property type="nucleotide sequence ID" value="NZ_PCQE01000018.1"/>
</dbReference>
<evidence type="ECO:0008006" key="4">
    <source>
        <dbReference type="Google" id="ProtNLM"/>
    </source>
</evidence>
<keyword evidence="1" id="KW-0812">Transmembrane</keyword>
<evidence type="ECO:0000313" key="2">
    <source>
        <dbReference type="EMBL" id="PRC04963.1"/>
    </source>
</evidence>
<evidence type="ECO:0000256" key="1">
    <source>
        <dbReference type="SAM" id="Phobius"/>
    </source>
</evidence>
<proteinExistence type="predicted"/>
<feature type="transmembrane region" description="Helical" evidence="1">
    <location>
        <begin position="133"/>
        <end position="151"/>
    </location>
</feature>
<comment type="caution">
    <text evidence="2">The sequence shown here is derived from an EMBL/GenBank/DDBJ whole genome shotgun (WGS) entry which is preliminary data.</text>
</comment>
<sequence>MIDRLRWATHRLTKRLWFRASLFSLLGVATALLAVVFKDFVPESLPTRIGADAVDKILGIIASSMLAVTTFSLSTMVTAYGAASSGVTPRATTLVMEDTTTQNALATFIGSFLFSLVGIIALSTGAYGAQGRVLLFAVTIAVVVLVVYTLLRWIDHLSKLGRVGETIDRVEKAAMAAISQRAQWPCLGAAAYPADHALAPGAMTIESGQTGYVQHIDVLALGAIAQHDCTHIYLEVVPGTFVHEGMPLLHVVSLGTRQDDGTQATREKILSTLTIGNRRTFEHDPRFGLCVLSEIASRALSPAVNDPGTAIDVIGRGVRTLACWGKPGGSGRQTDPQCEQVFVRGLNVDDLFEDFFAPISRDGAGVFEVDARLLKALISLAEINPVLFKTACLRQADQLITRAHATLTLQHEKDRLSALAKAIGAIRPARAVYRLSGSPKNILTWL</sequence>